<keyword evidence="2" id="KW-1185">Reference proteome</keyword>
<evidence type="ECO:0000313" key="2">
    <source>
        <dbReference type="Proteomes" id="UP000026960"/>
    </source>
</evidence>
<organism evidence="1">
    <name type="scientific">Oryza barthii</name>
    <dbReference type="NCBI Taxonomy" id="65489"/>
    <lineage>
        <taxon>Eukaryota</taxon>
        <taxon>Viridiplantae</taxon>
        <taxon>Streptophyta</taxon>
        <taxon>Embryophyta</taxon>
        <taxon>Tracheophyta</taxon>
        <taxon>Spermatophyta</taxon>
        <taxon>Magnoliopsida</taxon>
        <taxon>Liliopsida</taxon>
        <taxon>Poales</taxon>
        <taxon>Poaceae</taxon>
        <taxon>BOP clade</taxon>
        <taxon>Oryzoideae</taxon>
        <taxon>Oryzeae</taxon>
        <taxon>Oryzinae</taxon>
        <taxon>Oryza</taxon>
    </lineage>
</organism>
<dbReference type="PaxDb" id="65489-OBART01G06140.1"/>
<reference evidence="1" key="2">
    <citation type="submission" date="2015-03" db="UniProtKB">
        <authorList>
            <consortium name="EnsemblPlants"/>
        </authorList>
    </citation>
    <scope>IDENTIFICATION</scope>
</reference>
<protein>
    <submittedName>
        <fullName evidence="1">Uncharacterized protein</fullName>
    </submittedName>
</protein>
<dbReference type="Proteomes" id="UP000026960">
    <property type="component" value="Chromosome 1"/>
</dbReference>
<sequence length="121" mass="12917">MPLGPHFISSISLQPGASSPVKKTGSAVVRGVERRQSCGSGSGGVEHRETFCGGDDADNAWRWWLRQLRRGGDYAFAAWAAVVWRWRYVQIGDGASLVAMSTSAGSGGRPPSANLTLQLKV</sequence>
<name>A0A0D3EKN2_9ORYZ</name>
<evidence type="ECO:0000313" key="1">
    <source>
        <dbReference type="EnsemblPlants" id="OBART01G06140.1"/>
    </source>
</evidence>
<reference evidence="1" key="1">
    <citation type="journal article" date="2009" name="Rice">
        <title>De Novo Next Generation Sequencing of Plant Genomes.</title>
        <authorList>
            <person name="Rounsley S."/>
            <person name="Marri P.R."/>
            <person name="Yu Y."/>
            <person name="He R."/>
            <person name="Sisneros N."/>
            <person name="Goicoechea J.L."/>
            <person name="Lee S.J."/>
            <person name="Angelova A."/>
            <person name="Kudrna D."/>
            <person name="Luo M."/>
            <person name="Affourtit J."/>
            <person name="Desany B."/>
            <person name="Knight J."/>
            <person name="Niazi F."/>
            <person name="Egholm M."/>
            <person name="Wing R.A."/>
        </authorList>
    </citation>
    <scope>NUCLEOTIDE SEQUENCE [LARGE SCALE GENOMIC DNA]</scope>
    <source>
        <strain evidence="1">cv. IRGC 105608</strain>
    </source>
</reference>
<dbReference type="EnsemblPlants" id="OBART01G06140.1">
    <property type="protein sequence ID" value="OBART01G06140.1"/>
    <property type="gene ID" value="OBART01G06140"/>
</dbReference>
<proteinExistence type="predicted"/>
<dbReference type="Gramene" id="OBART01G06140.1">
    <property type="protein sequence ID" value="OBART01G06140.1"/>
    <property type="gene ID" value="OBART01G06140"/>
</dbReference>
<dbReference type="HOGENOM" id="CLU_2041602_0_0_1"/>
<accession>A0A0D3EKN2</accession>
<dbReference type="AlphaFoldDB" id="A0A0D3EKN2"/>